<dbReference type="HOGENOM" id="CLU_088188_0_0_7"/>
<dbReference type="AlphaFoldDB" id="A5G5I7"/>
<dbReference type="EMBL" id="CP000698">
    <property type="protein sequence ID" value="ABQ27055.1"/>
    <property type="molecule type" value="Genomic_DNA"/>
</dbReference>
<gene>
    <name evidence="2" type="ordered locus">Gura_2883</name>
</gene>
<dbReference type="STRING" id="351605.Gura_2883"/>
<feature type="domain" description="Competence protein CoiA-like N-terminal" evidence="1">
    <location>
        <begin position="25"/>
        <end position="59"/>
    </location>
</feature>
<reference evidence="2 3" key="1">
    <citation type="submission" date="2007-05" db="EMBL/GenBank/DDBJ databases">
        <title>Complete sequence of Geobacter uraniireducens Rf4.</title>
        <authorList>
            <consortium name="US DOE Joint Genome Institute"/>
            <person name="Copeland A."/>
            <person name="Lucas S."/>
            <person name="Lapidus A."/>
            <person name="Barry K."/>
            <person name="Detter J.C."/>
            <person name="Glavina del Rio T."/>
            <person name="Hammon N."/>
            <person name="Israni S."/>
            <person name="Dalin E."/>
            <person name="Tice H."/>
            <person name="Pitluck S."/>
            <person name="Chertkov O."/>
            <person name="Brettin T."/>
            <person name="Bruce D."/>
            <person name="Han C."/>
            <person name="Schmutz J."/>
            <person name="Larimer F."/>
            <person name="Land M."/>
            <person name="Hauser L."/>
            <person name="Kyrpides N."/>
            <person name="Mikhailova N."/>
            <person name="Shelobolina E."/>
            <person name="Aklujkar M."/>
            <person name="Lovley D."/>
            <person name="Richardson P."/>
        </authorList>
    </citation>
    <scope>NUCLEOTIDE SEQUENCE [LARGE SCALE GENOMIC DNA]</scope>
    <source>
        <strain evidence="2 3">Rf4</strain>
    </source>
</reference>
<dbReference type="InterPro" id="IPR057253">
    <property type="entry name" value="CoiA-like_N"/>
</dbReference>
<keyword evidence="3" id="KW-1185">Reference proteome</keyword>
<dbReference type="OrthoDB" id="4212451at2"/>
<evidence type="ECO:0000313" key="3">
    <source>
        <dbReference type="Proteomes" id="UP000006695"/>
    </source>
</evidence>
<dbReference type="KEGG" id="gur:Gura_2883"/>
<dbReference type="Pfam" id="PF25164">
    <property type="entry name" value="CoiA_N"/>
    <property type="match status" value="1"/>
</dbReference>
<accession>A5G5I7</accession>
<organism evidence="2 3">
    <name type="scientific">Geotalea uraniireducens (strain Rf4)</name>
    <name type="common">Geobacter uraniireducens</name>
    <dbReference type="NCBI Taxonomy" id="351605"/>
    <lineage>
        <taxon>Bacteria</taxon>
        <taxon>Pseudomonadati</taxon>
        <taxon>Thermodesulfobacteriota</taxon>
        <taxon>Desulfuromonadia</taxon>
        <taxon>Geobacterales</taxon>
        <taxon>Geobacteraceae</taxon>
        <taxon>Geotalea</taxon>
    </lineage>
</organism>
<evidence type="ECO:0000313" key="2">
    <source>
        <dbReference type="EMBL" id="ABQ27055.1"/>
    </source>
</evidence>
<sequence length="214" mass="24676">MPSREIRTMRYALDIQKRQIEPSYSGQRAICPGCGGEVIGKCGYIVSDHWSHLSGSDCDPWHEPLTKWHLEWQNILKKYRNAQIEAVITKHDISHRADAALPDGTIYELQHSGISPEEIHEREQFYGKKLVWVFDAIEAYVSGRIDLREKENGNYTFRWKHPRKSIAYAQRKVFLDFGLGELFELEWMSKETPCGGKGKLIQSATVADFTIFSD</sequence>
<evidence type="ECO:0000259" key="1">
    <source>
        <dbReference type="Pfam" id="PF25164"/>
    </source>
</evidence>
<name>A5G5I7_GEOUR</name>
<protein>
    <submittedName>
        <fullName evidence="2">Myosin, N-terminal, SH3 domain protein</fullName>
    </submittedName>
</protein>
<proteinExistence type="predicted"/>
<dbReference type="Proteomes" id="UP000006695">
    <property type="component" value="Chromosome"/>
</dbReference>